<comment type="caution">
    <text evidence="2">The sequence shown here is derived from an EMBL/GenBank/DDBJ whole genome shotgun (WGS) entry which is preliminary data.</text>
</comment>
<gene>
    <name evidence="2" type="ORF">EZE20_17060</name>
</gene>
<dbReference type="OrthoDB" id="9815829at2"/>
<dbReference type="AlphaFoldDB" id="A0A4R4K7E6"/>
<protein>
    <submittedName>
        <fullName evidence="2">Glycosyltransferase family 2 protein</fullName>
    </submittedName>
</protein>
<dbReference type="SUPFAM" id="SSF53448">
    <property type="entry name" value="Nucleotide-diphospho-sugar transferases"/>
    <property type="match status" value="1"/>
</dbReference>
<dbReference type="CDD" id="cd00761">
    <property type="entry name" value="Glyco_tranf_GTA_type"/>
    <property type="match status" value="1"/>
</dbReference>
<sequence length="290" mass="32543">MDSISVIIPTWNRADTLEKCIRSVLAQTIEVSEILICDDGSTDDSEKVVAAISDPRIVWIPGNRSGGPATPRNRGVAISTSEWLAFLDSDDAWAPEKLATQLTFAKENKFLAVCSNGFRVLADGAYSIFHGPEQCIKGLSETLTFETLLQINFVICSSVILHKTLLKPAFGFPEQSSLKAVEDYALWLRIASTHDFGYLLQPMVLYRDTPQTSIRKGDSVEIQKKKIKEVYKDLLAWNQEVNLLNTHQKRLVNQRIKQVKCGPFETFMSRIKRLFIRSLFSSGTDKPKAS</sequence>
<keyword evidence="3" id="KW-1185">Reference proteome</keyword>
<reference evidence="2 3" key="1">
    <citation type="submission" date="2019-02" db="EMBL/GenBank/DDBJ databases">
        <title>Arundinibacter roseus gen. nov., sp. nov., a new member of the family Cytophagaceae.</title>
        <authorList>
            <person name="Szuroczki S."/>
            <person name="Khayer B."/>
            <person name="Sproer C."/>
            <person name="Toumi M."/>
            <person name="Szabo A."/>
            <person name="Felfoldi T."/>
            <person name="Schumann P."/>
            <person name="Toth E."/>
        </authorList>
    </citation>
    <scope>NUCLEOTIDE SEQUENCE [LARGE SCALE GENOMIC DNA]</scope>
    <source>
        <strain evidence="2 3">DMA-k-7a</strain>
    </source>
</reference>
<dbReference type="Gene3D" id="3.90.550.10">
    <property type="entry name" value="Spore Coat Polysaccharide Biosynthesis Protein SpsA, Chain A"/>
    <property type="match status" value="1"/>
</dbReference>
<accession>A0A4R4K7E6</accession>
<dbReference type="InterPro" id="IPR001173">
    <property type="entry name" value="Glyco_trans_2-like"/>
</dbReference>
<evidence type="ECO:0000259" key="1">
    <source>
        <dbReference type="Pfam" id="PF00535"/>
    </source>
</evidence>
<dbReference type="Proteomes" id="UP000295706">
    <property type="component" value="Unassembled WGS sequence"/>
</dbReference>
<dbReference type="PANTHER" id="PTHR43685">
    <property type="entry name" value="GLYCOSYLTRANSFERASE"/>
    <property type="match status" value="1"/>
</dbReference>
<dbReference type="Pfam" id="PF00535">
    <property type="entry name" value="Glycos_transf_2"/>
    <property type="match status" value="1"/>
</dbReference>
<feature type="domain" description="Glycosyltransferase 2-like" evidence="1">
    <location>
        <begin position="5"/>
        <end position="121"/>
    </location>
</feature>
<dbReference type="PANTHER" id="PTHR43685:SF2">
    <property type="entry name" value="GLYCOSYLTRANSFERASE 2-LIKE DOMAIN-CONTAINING PROTEIN"/>
    <property type="match status" value="1"/>
</dbReference>
<proteinExistence type="predicted"/>
<dbReference type="EMBL" id="SMJU01000010">
    <property type="protein sequence ID" value="TDB63468.1"/>
    <property type="molecule type" value="Genomic_DNA"/>
</dbReference>
<evidence type="ECO:0000313" key="3">
    <source>
        <dbReference type="Proteomes" id="UP000295706"/>
    </source>
</evidence>
<name>A0A4R4K7E6_9BACT</name>
<evidence type="ECO:0000313" key="2">
    <source>
        <dbReference type="EMBL" id="TDB63468.1"/>
    </source>
</evidence>
<keyword evidence="2" id="KW-0808">Transferase</keyword>
<organism evidence="2 3">
    <name type="scientific">Arundinibacter roseus</name>
    <dbReference type="NCBI Taxonomy" id="2070510"/>
    <lineage>
        <taxon>Bacteria</taxon>
        <taxon>Pseudomonadati</taxon>
        <taxon>Bacteroidota</taxon>
        <taxon>Cytophagia</taxon>
        <taxon>Cytophagales</taxon>
        <taxon>Spirosomataceae</taxon>
        <taxon>Arundinibacter</taxon>
    </lineage>
</organism>
<dbReference type="InterPro" id="IPR050834">
    <property type="entry name" value="Glycosyltransf_2"/>
</dbReference>
<dbReference type="InterPro" id="IPR029044">
    <property type="entry name" value="Nucleotide-diphossugar_trans"/>
</dbReference>
<dbReference type="GO" id="GO:0016740">
    <property type="term" value="F:transferase activity"/>
    <property type="evidence" value="ECO:0007669"/>
    <property type="project" value="UniProtKB-KW"/>
</dbReference>
<dbReference type="RefSeq" id="WP_132119864.1">
    <property type="nucleotide sequence ID" value="NZ_SMJU01000010.1"/>
</dbReference>